<organism evidence="1 2">
    <name type="scientific">Candidatus Hakubella thermalkaliphila</name>
    <dbReference type="NCBI Taxonomy" id="2754717"/>
    <lineage>
        <taxon>Bacteria</taxon>
        <taxon>Bacillati</taxon>
        <taxon>Actinomycetota</taxon>
        <taxon>Actinomycetota incertae sedis</taxon>
        <taxon>Candidatus Hakubellales</taxon>
        <taxon>Candidatus Hakubellaceae</taxon>
        <taxon>Candidatus Hakubella</taxon>
    </lineage>
</organism>
<protein>
    <recommendedName>
        <fullName evidence="3">mRNA interferase RelE/StbE</fullName>
    </recommendedName>
</protein>
<sequence length="92" mass="11113">MAERKRLDFSISFRRAYQQLPAEIQAKVDKQLRLFKNNPGHPSLKIHPIRGTDGIWEAYVDIHYRFTFEIHKDWYLFRMVGTHDILKKEAKR</sequence>
<evidence type="ECO:0008006" key="3">
    <source>
        <dbReference type="Google" id="ProtNLM"/>
    </source>
</evidence>
<dbReference type="AlphaFoldDB" id="A0A6V8PN06"/>
<reference evidence="1 2" key="1">
    <citation type="journal article" date="2020" name="Front. Microbiol.">
        <title>Single-cell genomics of novel Actinobacteria with the Wood-Ljungdahl pathway discovered in a serpentinizing system.</title>
        <authorList>
            <person name="Merino N."/>
            <person name="Kawai M."/>
            <person name="Boyd E.S."/>
            <person name="Colman D.R."/>
            <person name="McGlynn S.E."/>
            <person name="Nealson K.H."/>
            <person name="Kurokawa K."/>
            <person name="Hongoh Y."/>
        </authorList>
    </citation>
    <scope>NUCLEOTIDE SEQUENCE [LARGE SCALE GENOMIC DNA]</scope>
    <source>
        <strain evidence="1 2">S42</strain>
    </source>
</reference>
<evidence type="ECO:0000313" key="1">
    <source>
        <dbReference type="EMBL" id="GFP32436.1"/>
    </source>
</evidence>
<dbReference type="Gene3D" id="3.30.2310.20">
    <property type="entry name" value="RelE-like"/>
    <property type="match status" value="1"/>
</dbReference>
<dbReference type="EMBL" id="BLSA01000077">
    <property type="protein sequence ID" value="GFP32436.1"/>
    <property type="molecule type" value="Genomic_DNA"/>
</dbReference>
<evidence type="ECO:0000313" key="2">
    <source>
        <dbReference type="Proteomes" id="UP000568877"/>
    </source>
</evidence>
<comment type="caution">
    <text evidence="1">The sequence shown here is derived from an EMBL/GenBank/DDBJ whole genome shotgun (WGS) entry which is preliminary data.</text>
</comment>
<gene>
    <name evidence="1" type="ORF">HKBW3S42_00740</name>
</gene>
<dbReference type="Proteomes" id="UP000568877">
    <property type="component" value="Unassembled WGS sequence"/>
</dbReference>
<dbReference type="InterPro" id="IPR035093">
    <property type="entry name" value="RelE/ParE_toxin_dom_sf"/>
</dbReference>
<name>A0A6V8PN06_9ACTN</name>
<proteinExistence type="predicted"/>
<accession>A0A6V8PN06</accession>
<dbReference type="SUPFAM" id="SSF143011">
    <property type="entry name" value="RelE-like"/>
    <property type="match status" value="1"/>
</dbReference>